<dbReference type="InterPro" id="IPR015424">
    <property type="entry name" value="PyrdxlP-dep_Trfase"/>
</dbReference>
<organism evidence="2">
    <name type="scientific">Sesamum angustifolium</name>
    <dbReference type="NCBI Taxonomy" id="2727405"/>
    <lineage>
        <taxon>Eukaryota</taxon>
        <taxon>Viridiplantae</taxon>
        <taxon>Streptophyta</taxon>
        <taxon>Embryophyta</taxon>
        <taxon>Tracheophyta</taxon>
        <taxon>Spermatophyta</taxon>
        <taxon>Magnoliopsida</taxon>
        <taxon>eudicotyledons</taxon>
        <taxon>Gunneridae</taxon>
        <taxon>Pentapetalae</taxon>
        <taxon>asterids</taxon>
        <taxon>lamiids</taxon>
        <taxon>Lamiales</taxon>
        <taxon>Pedaliaceae</taxon>
        <taxon>Sesamum</taxon>
    </lineage>
</organism>
<dbReference type="PANTHER" id="PTHR14237:SF64">
    <property type="entry name" value="MOLYBDENUM COFACTOR SULFURASE-LIKE PROTEIN"/>
    <property type="match status" value="1"/>
</dbReference>
<evidence type="ECO:0000313" key="2">
    <source>
        <dbReference type="EMBL" id="KAL0331331.1"/>
    </source>
</evidence>
<proteinExistence type="predicted"/>
<reference evidence="2" key="1">
    <citation type="submission" date="2020-06" db="EMBL/GenBank/DDBJ databases">
        <authorList>
            <person name="Li T."/>
            <person name="Hu X."/>
            <person name="Zhang T."/>
            <person name="Song X."/>
            <person name="Zhang H."/>
            <person name="Dai N."/>
            <person name="Sheng W."/>
            <person name="Hou X."/>
            <person name="Wei L."/>
        </authorList>
    </citation>
    <scope>NUCLEOTIDE SEQUENCE</scope>
    <source>
        <strain evidence="2">G01</strain>
        <tissue evidence="2">Leaf</tissue>
    </source>
</reference>
<gene>
    <name evidence="2" type="ORF">Sangu_1678600</name>
</gene>
<name>A0AAW2MMF5_9LAMI</name>
<dbReference type="EMBL" id="JACGWK010000010">
    <property type="protein sequence ID" value="KAL0331331.1"/>
    <property type="molecule type" value="Genomic_DNA"/>
</dbReference>
<accession>A0AAW2MMF5</accession>
<dbReference type="Gene3D" id="3.40.640.10">
    <property type="entry name" value="Type I PLP-dependent aspartate aminotransferase-like (Major domain)"/>
    <property type="match status" value="1"/>
</dbReference>
<comment type="caution">
    <text evidence="2">The sequence shown here is derived from an EMBL/GenBank/DDBJ whole genome shotgun (WGS) entry which is preliminary data.</text>
</comment>
<dbReference type="InterPro" id="IPR015421">
    <property type="entry name" value="PyrdxlP-dep_Trfase_major"/>
</dbReference>
<protein>
    <submittedName>
        <fullName evidence="2">Molybdenum cofactor sulfurase</fullName>
    </submittedName>
</protein>
<reference evidence="2" key="2">
    <citation type="journal article" date="2024" name="Plant">
        <title>Genomic evolution and insights into agronomic trait innovations of Sesamum species.</title>
        <authorList>
            <person name="Miao H."/>
            <person name="Wang L."/>
            <person name="Qu L."/>
            <person name="Liu H."/>
            <person name="Sun Y."/>
            <person name="Le M."/>
            <person name="Wang Q."/>
            <person name="Wei S."/>
            <person name="Zheng Y."/>
            <person name="Lin W."/>
            <person name="Duan Y."/>
            <person name="Cao H."/>
            <person name="Xiong S."/>
            <person name="Wang X."/>
            <person name="Wei L."/>
            <person name="Li C."/>
            <person name="Ma Q."/>
            <person name="Ju M."/>
            <person name="Zhao R."/>
            <person name="Li G."/>
            <person name="Mu C."/>
            <person name="Tian Q."/>
            <person name="Mei H."/>
            <person name="Zhang T."/>
            <person name="Gao T."/>
            <person name="Zhang H."/>
        </authorList>
    </citation>
    <scope>NUCLEOTIDE SEQUENCE</scope>
    <source>
        <strain evidence="2">G01</strain>
    </source>
</reference>
<feature type="region of interest" description="Disordered" evidence="1">
    <location>
        <begin position="423"/>
        <end position="442"/>
    </location>
</feature>
<evidence type="ECO:0000256" key="1">
    <source>
        <dbReference type="SAM" id="MobiDB-lite"/>
    </source>
</evidence>
<sequence>MCEAEPERQKMQSDCIRDASKACFNTCCVNPLLGLPEPHSSGTKRASPAVNPRHDFVSAILSSIQPNTDFTNHESIPSLQELLSSLRNALPQYMDTVLADHIRAQDYYHLSLWNHVCLDYIGHGLFSYSQIQSWSPTTYTAASSSSSSSAAAAVSSLSAADAPFFEVSYNSVNLNSYLLCGSQESEFQAAIRKRIMQYMNVFEEDYSLVFTANQSSAFKLLADSYPFQPNQTLLTIYDYENEAVETMIESAKRRGARAQSAIFSWPNFRINSRKLRKLVVNKSRLKNRGLFAFPLQSRMTGSRYSYQWMNLARDNGWHVLLDASALGAKEMETLGLSLFQPDFLICSFFKIFGHNPSGFCCLFIKKSSIPDLSQSSTSMGIISIIPSKGPFQKLAIDETQQITEETPPEFQETKPFIIKQKEPSKSEIEELDEKPEPSQITNKKHISTNSSRIECRALDHADKLGLILISSRVRYLINWLVNALLSLRHPHSGNGLPLVRIYGPRIKLDRGPALAFNVYDWKGERVDPILVQKLADRNNISLTCGFLKNICFPDNFQEEKDKLLENRKRVQELNPEEKRKGKQDCGVGGFSFTGNVEQFRRRVQNLELHFEVLGCRFWRKRGGVTLLLIRQLLRFRLVNNCRNSLIY</sequence>
<dbReference type="AlphaFoldDB" id="A0AAW2MMF5"/>
<dbReference type="SUPFAM" id="SSF53383">
    <property type="entry name" value="PLP-dependent transferases"/>
    <property type="match status" value="1"/>
</dbReference>
<dbReference type="PANTHER" id="PTHR14237">
    <property type="entry name" value="MOLYBDOPTERIN COFACTOR SULFURASE MOSC"/>
    <property type="match status" value="1"/>
</dbReference>